<reference evidence="1" key="1">
    <citation type="submission" date="2018-03" db="EMBL/GenBank/DDBJ databases">
        <authorList>
            <person name="Nunes O.C."/>
            <person name="Lopes A.R."/>
            <person name="Froufe H."/>
            <person name="Munoz-Merida A."/>
            <person name="Barroso C."/>
            <person name="Egas C."/>
        </authorList>
    </citation>
    <scope>NUCLEOTIDE SEQUENCE</scope>
    <source>
        <strain evidence="1">ON4</strain>
    </source>
</reference>
<organism evidence="1 2">
    <name type="scientific">Gulosibacter molinativorax</name>
    <dbReference type="NCBI Taxonomy" id="256821"/>
    <lineage>
        <taxon>Bacteria</taxon>
        <taxon>Bacillati</taxon>
        <taxon>Actinomycetota</taxon>
        <taxon>Actinomycetes</taxon>
        <taxon>Micrococcales</taxon>
        <taxon>Microbacteriaceae</taxon>
        <taxon>Gulosibacter</taxon>
    </lineage>
</organism>
<name>A0ABT7C637_9MICO</name>
<gene>
    <name evidence="1" type="ORF">C7K25_04710</name>
</gene>
<keyword evidence="2" id="KW-1185">Reference proteome</keyword>
<dbReference type="EMBL" id="PXVD01000006">
    <property type="protein sequence ID" value="MDJ1370672.1"/>
    <property type="molecule type" value="Genomic_DNA"/>
</dbReference>
<evidence type="ECO:0000313" key="2">
    <source>
        <dbReference type="Proteomes" id="UP001170379"/>
    </source>
</evidence>
<reference evidence="1" key="2">
    <citation type="journal article" date="2022" name="Sci. Rep.">
        <title>In silico prediction of the enzymes involved in the degradation of the herbicide molinate by Gulosibacter molinativorax ON4T.</title>
        <authorList>
            <person name="Lopes A.R."/>
            <person name="Bunin E."/>
            <person name="Viana A.T."/>
            <person name="Froufe H."/>
            <person name="Munoz-Merida A."/>
            <person name="Pinho D."/>
            <person name="Figueiredo J."/>
            <person name="Barroso C."/>
            <person name="Vaz-Moreira I."/>
            <person name="Bellanger X."/>
            <person name="Egas C."/>
            <person name="Nunes O.C."/>
        </authorList>
    </citation>
    <scope>NUCLEOTIDE SEQUENCE</scope>
    <source>
        <strain evidence="1">ON4</strain>
    </source>
</reference>
<proteinExistence type="predicted"/>
<sequence>MRLYKAHTIDKGNYEEDEYGFPVTEPEGWREYALEKWGTLTEPFSSDDLEYREFFWPSDDQVYRSLSEIERIAGALGVSPGSLMSQDFTISSLAA</sequence>
<dbReference type="Proteomes" id="UP001170379">
    <property type="component" value="Unassembled WGS sequence"/>
</dbReference>
<evidence type="ECO:0000313" key="1">
    <source>
        <dbReference type="EMBL" id="MDJ1370672.1"/>
    </source>
</evidence>
<accession>A0ABT7C637</accession>
<comment type="caution">
    <text evidence="1">The sequence shown here is derived from an EMBL/GenBank/DDBJ whole genome shotgun (WGS) entry which is preliminary data.</text>
</comment>
<dbReference type="RefSeq" id="WP_026937825.1">
    <property type="nucleotide sequence ID" value="NZ_CP028426.1"/>
</dbReference>
<protein>
    <submittedName>
        <fullName evidence="1">Uncharacterized protein</fullName>
    </submittedName>
</protein>